<dbReference type="GO" id="GO:0006729">
    <property type="term" value="P:tetrahydrobiopterin biosynthetic process"/>
    <property type="evidence" value="ECO:0007669"/>
    <property type="project" value="TreeGrafter"/>
</dbReference>
<dbReference type="InterPro" id="IPR020602">
    <property type="entry name" value="GTP_CycHdrlase_I_dom"/>
</dbReference>
<dbReference type="Proteomes" id="UP000193577">
    <property type="component" value="Unassembled WGS sequence"/>
</dbReference>
<comment type="caution">
    <text evidence="6">The sequence shown here is derived from an EMBL/GenBank/DDBJ whole genome shotgun (WGS) entry which is preliminary data.</text>
</comment>
<dbReference type="GO" id="GO:0005525">
    <property type="term" value="F:GTP binding"/>
    <property type="evidence" value="ECO:0007669"/>
    <property type="project" value="UniProtKB-KW"/>
</dbReference>
<evidence type="ECO:0000256" key="1">
    <source>
        <dbReference type="ARBA" id="ARBA00001052"/>
    </source>
</evidence>
<accession>A0A7I7S9J3</accession>
<comment type="subunit">
    <text evidence="5">Homopolymer.</text>
</comment>
<reference evidence="6 7" key="1">
    <citation type="submission" date="2017-04" db="EMBL/GenBank/DDBJ databases">
        <title>The new phylogeny of genus Mycobacterium.</title>
        <authorList>
            <person name="Tortoli E."/>
            <person name="Trovato A."/>
            <person name="Cirillo D.M."/>
        </authorList>
    </citation>
    <scope>NUCLEOTIDE SEQUENCE [LARGE SCALE GENOMIC DNA]</scope>
    <source>
        <strain evidence="6 7">KCTC 19819</strain>
    </source>
</reference>
<dbReference type="PANTHER" id="PTHR11109">
    <property type="entry name" value="GTP CYCLOHYDROLASE I"/>
    <property type="match status" value="1"/>
</dbReference>
<dbReference type="NCBIfam" id="NF006824">
    <property type="entry name" value="PRK09347.1-1"/>
    <property type="match status" value="1"/>
</dbReference>
<keyword evidence="7" id="KW-1185">Reference proteome</keyword>
<proteinExistence type="inferred from homology"/>
<feature type="binding site" evidence="5">
    <location>
        <position position="115"/>
    </location>
    <ligand>
        <name>Zn(2+)</name>
        <dbReference type="ChEBI" id="CHEBI:29105"/>
    </ligand>
</feature>
<dbReference type="AlphaFoldDB" id="A0A7I7S9J3"/>
<evidence type="ECO:0000313" key="6">
    <source>
        <dbReference type="EMBL" id="OSC35580.1"/>
    </source>
</evidence>
<dbReference type="HAMAP" id="MF_00223">
    <property type="entry name" value="FolE"/>
    <property type="match status" value="1"/>
</dbReference>
<dbReference type="Pfam" id="PF01227">
    <property type="entry name" value="GTP_cyclohydroI"/>
    <property type="match status" value="1"/>
</dbReference>
<evidence type="ECO:0000256" key="4">
    <source>
        <dbReference type="ARBA" id="ARBA00022801"/>
    </source>
</evidence>
<dbReference type="PROSITE" id="PS00860">
    <property type="entry name" value="GTP_CYCLOHYDROL_1_2"/>
    <property type="match status" value="1"/>
</dbReference>
<dbReference type="GO" id="GO:0008270">
    <property type="term" value="F:zinc ion binding"/>
    <property type="evidence" value="ECO:0007669"/>
    <property type="project" value="UniProtKB-UniRule"/>
</dbReference>
<keyword evidence="5" id="KW-0479">Metal-binding</keyword>
<name>A0A7I7S9J3_9MYCO</name>
<dbReference type="Gene3D" id="3.30.1130.10">
    <property type="match status" value="1"/>
</dbReference>
<dbReference type="InterPro" id="IPR018234">
    <property type="entry name" value="GTP_CycHdrlase_I_CS"/>
</dbReference>
<dbReference type="Gene3D" id="1.10.286.10">
    <property type="match status" value="1"/>
</dbReference>
<feature type="binding site" evidence="5">
    <location>
        <position position="112"/>
    </location>
    <ligand>
        <name>Zn(2+)</name>
        <dbReference type="ChEBI" id="CHEBI:29105"/>
    </ligand>
</feature>
<sequence>MINNGHHQVTALVPSRPTKPASRTYPYIGTALTPDAQITAIENSFRDIMVALGLDIHDDSLTRTPHRFAKMLVNEVFDGLDRRRFPEITTQDNKFGYSEPLCEANISIISTCEHHFVPIIGRCHIAYIPAGRLIGLSKLNRIARHLARRPQVQERLTIQIAETLAELVETDDVAVTVDAEHLCVKMRGIEDVNAVTRTTELKGAFQQSDVRKEYFAAIPRLSDLKSI</sequence>
<dbReference type="EC" id="3.5.4.16" evidence="5"/>
<dbReference type="NCBIfam" id="TIGR00063">
    <property type="entry name" value="folE"/>
    <property type="match status" value="1"/>
</dbReference>
<comment type="catalytic activity">
    <reaction evidence="1 5">
        <text>GTP + H2O = 7,8-dihydroneopterin 3'-triphosphate + formate + H(+)</text>
        <dbReference type="Rhea" id="RHEA:17473"/>
        <dbReference type="ChEBI" id="CHEBI:15377"/>
        <dbReference type="ChEBI" id="CHEBI:15378"/>
        <dbReference type="ChEBI" id="CHEBI:15740"/>
        <dbReference type="ChEBI" id="CHEBI:37565"/>
        <dbReference type="ChEBI" id="CHEBI:58462"/>
        <dbReference type="EC" id="3.5.4.16"/>
    </reaction>
</comment>
<keyword evidence="5" id="KW-0862">Zinc</keyword>
<dbReference type="OrthoDB" id="9801207at2"/>
<organism evidence="6 7">
    <name type="scientific">Mycolicibacillus koreensis</name>
    <dbReference type="NCBI Taxonomy" id="1069220"/>
    <lineage>
        <taxon>Bacteria</taxon>
        <taxon>Bacillati</taxon>
        <taxon>Actinomycetota</taxon>
        <taxon>Actinomycetes</taxon>
        <taxon>Mycobacteriales</taxon>
        <taxon>Mycobacteriaceae</taxon>
        <taxon>Mycolicibacillus</taxon>
    </lineage>
</organism>
<dbReference type="GO" id="GO:0046654">
    <property type="term" value="P:tetrahydrofolate biosynthetic process"/>
    <property type="evidence" value="ECO:0007669"/>
    <property type="project" value="UniProtKB-UniRule"/>
</dbReference>
<dbReference type="GO" id="GO:0003934">
    <property type="term" value="F:GTP cyclohydrolase I activity"/>
    <property type="evidence" value="ECO:0007669"/>
    <property type="project" value="UniProtKB-UniRule"/>
</dbReference>
<evidence type="ECO:0000256" key="2">
    <source>
        <dbReference type="ARBA" id="ARBA00005080"/>
    </source>
</evidence>
<dbReference type="InterPro" id="IPR043133">
    <property type="entry name" value="GTP-CH-I_C/QueF"/>
</dbReference>
<dbReference type="NCBIfam" id="NF006826">
    <property type="entry name" value="PRK09347.1-3"/>
    <property type="match status" value="1"/>
</dbReference>
<dbReference type="GO" id="GO:0006730">
    <property type="term" value="P:one-carbon metabolic process"/>
    <property type="evidence" value="ECO:0007669"/>
    <property type="project" value="UniProtKB-UniRule"/>
</dbReference>
<keyword evidence="3 5" id="KW-0554">One-carbon metabolism</keyword>
<keyword evidence="5" id="KW-0342">GTP-binding</keyword>
<evidence type="ECO:0000256" key="3">
    <source>
        <dbReference type="ARBA" id="ARBA00022563"/>
    </source>
</evidence>
<gene>
    <name evidence="5" type="primary">folE</name>
    <name evidence="6" type="ORF">B8W67_02345</name>
</gene>
<dbReference type="SUPFAM" id="SSF55620">
    <property type="entry name" value="Tetrahydrobiopterin biosynthesis enzymes-like"/>
    <property type="match status" value="1"/>
</dbReference>
<comment type="pathway">
    <text evidence="2 5">Cofactor biosynthesis; 7,8-dihydroneopterin triphosphate biosynthesis; 7,8-dihydroneopterin triphosphate from GTP: step 1/1.</text>
</comment>
<comment type="similarity">
    <text evidence="5">Belongs to the GTP cyclohydrolase I family.</text>
</comment>
<keyword evidence="4 5" id="KW-0378">Hydrolase</keyword>
<dbReference type="InterPro" id="IPR043134">
    <property type="entry name" value="GTP-CH-I_N"/>
</dbReference>
<keyword evidence="5" id="KW-0547">Nucleotide-binding</keyword>
<dbReference type="EMBL" id="NCXO01000003">
    <property type="protein sequence ID" value="OSC35580.1"/>
    <property type="molecule type" value="Genomic_DNA"/>
</dbReference>
<dbReference type="RefSeq" id="WP_069391520.1">
    <property type="nucleotide sequence ID" value="NZ_AP022594.1"/>
</dbReference>
<dbReference type="PANTHER" id="PTHR11109:SF7">
    <property type="entry name" value="GTP CYCLOHYDROLASE 1"/>
    <property type="match status" value="1"/>
</dbReference>
<dbReference type="GO" id="GO:0005737">
    <property type="term" value="C:cytoplasm"/>
    <property type="evidence" value="ECO:0007669"/>
    <property type="project" value="TreeGrafter"/>
</dbReference>
<dbReference type="InterPro" id="IPR001474">
    <property type="entry name" value="GTP_CycHdrlase_I"/>
</dbReference>
<protein>
    <recommendedName>
        <fullName evidence="5">GTP cyclohydrolase 1</fullName>
        <ecNumber evidence="5">3.5.4.16</ecNumber>
    </recommendedName>
    <alternativeName>
        <fullName evidence="5">GTP cyclohydrolase I</fullName>
        <shortName evidence="5">GTP-CH-I</shortName>
    </alternativeName>
</protein>
<evidence type="ECO:0000313" key="7">
    <source>
        <dbReference type="Proteomes" id="UP000193577"/>
    </source>
</evidence>
<feature type="binding site" evidence="5">
    <location>
        <position position="183"/>
    </location>
    <ligand>
        <name>Zn(2+)</name>
        <dbReference type="ChEBI" id="CHEBI:29105"/>
    </ligand>
</feature>
<dbReference type="FunFam" id="3.30.1130.10:FF:000001">
    <property type="entry name" value="GTP cyclohydrolase 1"/>
    <property type="match status" value="1"/>
</dbReference>
<evidence type="ECO:0000256" key="5">
    <source>
        <dbReference type="HAMAP-Rule" id="MF_00223"/>
    </source>
</evidence>